<feature type="transmembrane region" description="Helical" evidence="1">
    <location>
        <begin position="33"/>
        <end position="49"/>
    </location>
</feature>
<keyword evidence="1" id="KW-1133">Transmembrane helix</keyword>
<dbReference type="KEGG" id="clus:A9F13_05g00374"/>
<evidence type="ECO:0000313" key="3">
    <source>
        <dbReference type="EMBL" id="OVF09253.1"/>
    </source>
</evidence>
<dbReference type="PANTHER" id="PTHR28008:SF1">
    <property type="entry name" value="DOMAIN PROTEIN, PUTATIVE (AFU_ORTHOLOGUE AFUA_3G10980)-RELATED"/>
    <property type="match status" value="1"/>
</dbReference>
<keyword evidence="1" id="KW-0812">Transmembrane</keyword>
<feature type="domain" description="VanZ-like" evidence="2">
    <location>
        <begin position="30"/>
        <end position="105"/>
    </location>
</feature>
<proteinExistence type="predicted"/>
<comment type="caution">
    <text evidence="3">The sequence shown here is derived from an EMBL/GenBank/DDBJ whole genome shotgun (WGS) entry which is preliminary data.</text>
</comment>
<feature type="transmembrane region" description="Helical" evidence="1">
    <location>
        <begin position="56"/>
        <end position="73"/>
    </location>
</feature>
<dbReference type="EMBL" id="LYUB02000005">
    <property type="protein sequence ID" value="OVF09253.1"/>
    <property type="molecule type" value="Genomic_DNA"/>
</dbReference>
<feature type="transmembrane region" description="Helical" evidence="1">
    <location>
        <begin position="85"/>
        <end position="105"/>
    </location>
</feature>
<dbReference type="AlphaFoldDB" id="A0AA91Q233"/>
<evidence type="ECO:0000259" key="2">
    <source>
        <dbReference type="Pfam" id="PF04892"/>
    </source>
</evidence>
<dbReference type="Pfam" id="PF04892">
    <property type="entry name" value="VanZ"/>
    <property type="match status" value="1"/>
</dbReference>
<dbReference type="PANTHER" id="PTHR28008">
    <property type="entry name" value="DOMAIN PROTEIN, PUTATIVE (AFU_ORTHOLOGUE AFUA_3G10980)-RELATED"/>
    <property type="match status" value="1"/>
</dbReference>
<accession>A0AA91Q233</accession>
<gene>
    <name evidence="3" type="ORF">A9F13_05g00374</name>
</gene>
<evidence type="ECO:0000313" key="4">
    <source>
        <dbReference type="Proteomes" id="UP000195602"/>
    </source>
</evidence>
<sequence length="142" mass="16214">MIRLPVLCLFVVSLLAAAYLGFASIHLPHDKAVHFGAFFLLTAEFYFLWDRFRPWKLTLLCMTLGACVGSEYIQNLVNPARIFDFVDIIYNVLGSLLALTLCVWFQSWKRRPSSRPDLLEPSPPSEDEIDGFVNVRMSDMPV</sequence>
<organism evidence="3 4">
    <name type="scientific">Clavispora lusitaniae</name>
    <name type="common">Candida lusitaniae</name>
    <dbReference type="NCBI Taxonomy" id="36911"/>
    <lineage>
        <taxon>Eukaryota</taxon>
        <taxon>Fungi</taxon>
        <taxon>Dikarya</taxon>
        <taxon>Ascomycota</taxon>
        <taxon>Saccharomycotina</taxon>
        <taxon>Pichiomycetes</taxon>
        <taxon>Metschnikowiaceae</taxon>
        <taxon>Clavispora</taxon>
    </lineage>
</organism>
<dbReference type="InterPro" id="IPR006976">
    <property type="entry name" value="VanZ-like"/>
</dbReference>
<reference evidence="3 4" key="1">
    <citation type="submission" date="2017-04" db="EMBL/GenBank/DDBJ databases">
        <title>Draft genome of the yeast Clavispora lusitaniae type strain CBS 6936.</title>
        <authorList>
            <person name="Durrens P."/>
            <person name="Klopp C."/>
            <person name="Biteau N."/>
            <person name="Fitton-Ouhabi V."/>
            <person name="Dementhon K."/>
            <person name="Accoceberry I."/>
            <person name="Sherman D.J."/>
            <person name="Noel T."/>
        </authorList>
    </citation>
    <scope>NUCLEOTIDE SEQUENCE [LARGE SCALE GENOMIC DNA]</scope>
    <source>
        <strain evidence="3 4">CBS 6936</strain>
    </source>
</reference>
<dbReference type="Proteomes" id="UP000195602">
    <property type="component" value="Unassembled WGS sequence"/>
</dbReference>
<evidence type="ECO:0000256" key="1">
    <source>
        <dbReference type="SAM" id="Phobius"/>
    </source>
</evidence>
<protein>
    <recommendedName>
        <fullName evidence="2">VanZ-like domain-containing protein</fullName>
    </recommendedName>
</protein>
<keyword evidence="1" id="KW-0472">Membrane</keyword>
<name>A0AA91Q233_CLALS</name>